<proteinExistence type="predicted"/>
<name>A0A3B0SXP9_9ZZZZ</name>
<organism evidence="1">
    <name type="scientific">hydrothermal vent metagenome</name>
    <dbReference type="NCBI Taxonomy" id="652676"/>
    <lineage>
        <taxon>unclassified sequences</taxon>
        <taxon>metagenomes</taxon>
        <taxon>ecological metagenomes</taxon>
    </lineage>
</organism>
<evidence type="ECO:0000313" key="1">
    <source>
        <dbReference type="EMBL" id="VAW10765.1"/>
    </source>
</evidence>
<gene>
    <name evidence="1" type="ORF">MNBD_BACTEROID03-2556</name>
</gene>
<dbReference type="EMBL" id="UOEL01000038">
    <property type="protein sequence ID" value="VAW10765.1"/>
    <property type="molecule type" value="Genomic_DNA"/>
</dbReference>
<protein>
    <submittedName>
        <fullName evidence="1">Uncharacterized protein</fullName>
    </submittedName>
</protein>
<dbReference type="AlphaFoldDB" id="A0A3B0SXP9"/>
<reference evidence="1" key="1">
    <citation type="submission" date="2018-06" db="EMBL/GenBank/DDBJ databases">
        <authorList>
            <person name="Zhirakovskaya E."/>
        </authorList>
    </citation>
    <scope>NUCLEOTIDE SEQUENCE</scope>
</reference>
<sequence length="116" mass="12694">MRTTLNTSIAIILFLFIGIASVSAQTTLVNPEWEFFDDFEGAVDNTFWAGGGISLNYGVDRPDADSKVMEMIYVPNSEGIPHGDDAPLGDSWTEYDFNLGINAVQVEISFRLLIGA</sequence>
<accession>A0A3B0SXP9</accession>